<sequence length="62" mass="7065">MIASHELCIPLTTVPGYIELLDQYHEKLEVESRAEFIEKARCVNVRITRAGNEAIRHTAKTV</sequence>
<name>A0ABQ3VKJ8_9CHLR</name>
<gene>
    <name evidence="1" type="ORF">KSZ_42150</name>
</gene>
<comment type="caution">
    <text evidence="1">The sequence shown here is derived from an EMBL/GenBank/DDBJ whole genome shotgun (WGS) entry which is preliminary data.</text>
</comment>
<evidence type="ECO:0008006" key="3">
    <source>
        <dbReference type="Google" id="ProtNLM"/>
    </source>
</evidence>
<dbReference type="EMBL" id="BNJJ01000011">
    <property type="protein sequence ID" value="GHO86209.1"/>
    <property type="molecule type" value="Genomic_DNA"/>
</dbReference>
<protein>
    <recommendedName>
        <fullName evidence="3">Signal transduction histidine kinase dimerisation/phosphoacceptor domain-containing protein</fullName>
    </recommendedName>
</protein>
<reference evidence="1 2" key="1">
    <citation type="journal article" date="2021" name="Int. J. Syst. Evol. Microbiol.">
        <title>Reticulibacter mediterranei gen. nov., sp. nov., within the new family Reticulibacteraceae fam. nov., and Ktedonospora formicarum gen. nov., sp. nov., Ktedonobacter robiniae sp. nov., Dictyobacter formicarum sp. nov. and Dictyobacter arantiisoli sp. nov., belonging to the class Ktedonobacteria.</title>
        <authorList>
            <person name="Yabe S."/>
            <person name="Zheng Y."/>
            <person name="Wang C.M."/>
            <person name="Sakai Y."/>
            <person name="Abe K."/>
            <person name="Yokota A."/>
            <person name="Donadio S."/>
            <person name="Cavaletti L."/>
            <person name="Monciardini P."/>
        </authorList>
    </citation>
    <scope>NUCLEOTIDE SEQUENCE [LARGE SCALE GENOMIC DNA]</scope>
    <source>
        <strain evidence="1 2">SOSP1-9</strain>
    </source>
</reference>
<keyword evidence="2" id="KW-1185">Reference proteome</keyword>
<evidence type="ECO:0000313" key="2">
    <source>
        <dbReference type="Proteomes" id="UP000635565"/>
    </source>
</evidence>
<evidence type="ECO:0000313" key="1">
    <source>
        <dbReference type="EMBL" id="GHO86209.1"/>
    </source>
</evidence>
<dbReference type="Proteomes" id="UP000635565">
    <property type="component" value="Unassembled WGS sequence"/>
</dbReference>
<organism evidence="1 2">
    <name type="scientific">Dictyobacter formicarum</name>
    <dbReference type="NCBI Taxonomy" id="2778368"/>
    <lineage>
        <taxon>Bacteria</taxon>
        <taxon>Bacillati</taxon>
        <taxon>Chloroflexota</taxon>
        <taxon>Ktedonobacteria</taxon>
        <taxon>Ktedonobacterales</taxon>
        <taxon>Dictyobacteraceae</taxon>
        <taxon>Dictyobacter</taxon>
    </lineage>
</organism>
<proteinExistence type="predicted"/>
<accession>A0ABQ3VKJ8</accession>